<accession>A0A5S9IP74</accession>
<evidence type="ECO:0000313" key="7">
    <source>
        <dbReference type="EMBL" id="BBM85076.1"/>
    </source>
</evidence>
<dbReference type="Proteomes" id="UP000326354">
    <property type="component" value="Chromosome"/>
</dbReference>
<dbReference type="InterPro" id="IPR025943">
    <property type="entry name" value="Sigma_54_int_dom_ATP-bd_2"/>
</dbReference>
<dbReference type="SUPFAM" id="SSF46689">
    <property type="entry name" value="Homeodomain-like"/>
    <property type="match status" value="1"/>
</dbReference>
<dbReference type="Gene3D" id="3.40.50.300">
    <property type="entry name" value="P-loop containing nucleotide triphosphate hydrolases"/>
    <property type="match status" value="1"/>
</dbReference>
<dbReference type="GO" id="GO:0006355">
    <property type="term" value="P:regulation of DNA-templated transcription"/>
    <property type="evidence" value="ECO:0007669"/>
    <property type="project" value="InterPro"/>
</dbReference>
<name>A0A5S9IP74_UABAM</name>
<dbReference type="RefSeq" id="WP_151969196.1">
    <property type="nucleotide sequence ID" value="NZ_AP019860.1"/>
</dbReference>
<dbReference type="PANTHER" id="PTHR32071:SF38">
    <property type="entry name" value="PSP OPERON TRANSCRIPTIONAL ACTIVATOR"/>
    <property type="match status" value="1"/>
</dbReference>
<dbReference type="PROSITE" id="PS50045">
    <property type="entry name" value="SIGMA54_INTERACT_4"/>
    <property type="match status" value="1"/>
</dbReference>
<evidence type="ECO:0000259" key="6">
    <source>
        <dbReference type="PROSITE" id="PS50045"/>
    </source>
</evidence>
<dbReference type="Gene3D" id="1.10.10.60">
    <property type="entry name" value="Homeodomain-like"/>
    <property type="match status" value="1"/>
</dbReference>
<dbReference type="GO" id="GO:0005524">
    <property type="term" value="F:ATP binding"/>
    <property type="evidence" value="ECO:0007669"/>
    <property type="project" value="UniProtKB-KW"/>
</dbReference>
<dbReference type="Pfam" id="PF00158">
    <property type="entry name" value="Sigma54_activat"/>
    <property type="match status" value="1"/>
</dbReference>
<evidence type="ECO:0000256" key="3">
    <source>
        <dbReference type="ARBA" id="ARBA00023015"/>
    </source>
</evidence>
<sequence>MQKVFDEFCSRENIRSVLCVSVDSDVVYEYNFTDEESLRKQVSHLLKRVMQLKEPEYCEDIAADSLFKSMNIAGAFACLPLVIEQNIVIGAIYIASFEAIPSQEVEHFIAMISHSYYEILRQKTKVEVESQTSGVSQRLQRFLSMGMSCGGKKIVGIDPIMEEQVFSAIEMYKTQNCSPVLIYGESGTGKELVASALHYRSERAKEIYLPFNCAELSSADPQMQRIELFGCESGVATGVAARQGLFSLADKGTLFLDEIGMLSLEAQGQLLRILEDGKLQPLGNKEFQQVDVRLICANNKPLQELVAKKTFRADLFYRLCSFIINIPALRNRGIHDHNLLIDYFIDEENKINSAEKTISDAARNLLHVHHWPGNVRELRATVRRAYYKVHKMRGKIKPSHIEFVTHEFHEDDTFPRLFPGGGTLKDIEYQVFLQAQKWAQESPRERTQNKTAQMLGIHPNTMTKKLREYKITWPKN</sequence>
<organism evidence="7 8">
    <name type="scientific">Uabimicrobium amorphum</name>
    <dbReference type="NCBI Taxonomy" id="2596890"/>
    <lineage>
        <taxon>Bacteria</taxon>
        <taxon>Pseudomonadati</taxon>
        <taxon>Planctomycetota</taxon>
        <taxon>Candidatus Uabimicrobiia</taxon>
        <taxon>Candidatus Uabimicrobiales</taxon>
        <taxon>Candidatus Uabimicrobiaceae</taxon>
        <taxon>Candidatus Uabimicrobium</taxon>
    </lineage>
</organism>
<dbReference type="InterPro" id="IPR025944">
    <property type="entry name" value="Sigma_54_int_dom_CS"/>
</dbReference>
<dbReference type="PROSITE" id="PS00688">
    <property type="entry name" value="SIGMA54_INTERACT_3"/>
    <property type="match status" value="1"/>
</dbReference>
<dbReference type="InterPro" id="IPR002197">
    <property type="entry name" value="HTH_Fis"/>
</dbReference>
<dbReference type="AlphaFoldDB" id="A0A5S9IP74"/>
<evidence type="ECO:0000256" key="5">
    <source>
        <dbReference type="ARBA" id="ARBA00023163"/>
    </source>
</evidence>
<dbReference type="Pfam" id="PF02954">
    <property type="entry name" value="HTH_8"/>
    <property type="match status" value="1"/>
</dbReference>
<dbReference type="SUPFAM" id="SSF52540">
    <property type="entry name" value="P-loop containing nucleoside triphosphate hydrolases"/>
    <property type="match status" value="1"/>
</dbReference>
<dbReference type="Gene3D" id="1.10.8.60">
    <property type="match status" value="1"/>
</dbReference>
<dbReference type="PROSITE" id="PS00675">
    <property type="entry name" value="SIGMA54_INTERACT_1"/>
    <property type="match status" value="1"/>
</dbReference>
<dbReference type="OrthoDB" id="9803970at2"/>
<keyword evidence="4" id="KW-0238">DNA-binding</keyword>
<dbReference type="EMBL" id="AP019860">
    <property type="protein sequence ID" value="BBM85076.1"/>
    <property type="molecule type" value="Genomic_DNA"/>
</dbReference>
<dbReference type="InterPro" id="IPR058031">
    <property type="entry name" value="AAA_lid_NorR"/>
</dbReference>
<proteinExistence type="predicted"/>
<keyword evidence="3" id="KW-0805">Transcription regulation</keyword>
<dbReference type="InterPro" id="IPR002078">
    <property type="entry name" value="Sigma_54_int"/>
</dbReference>
<dbReference type="InterPro" id="IPR003593">
    <property type="entry name" value="AAA+_ATPase"/>
</dbReference>
<keyword evidence="5" id="KW-0804">Transcription</keyword>
<reference evidence="7 8" key="1">
    <citation type="submission" date="2019-08" db="EMBL/GenBank/DDBJ databases">
        <title>Complete genome sequence of Candidatus Uab amorphum.</title>
        <authorList>
            <person name="Shiratori T."/>
            <person name="Suzuki S."/>
            <person name="Kakizawa Y."/>
            <person name="Ishida K."/>
        </authorList>
    </citation>
    <scope>NUCLEOTIDE SEQUENCE [LARGE SCALE GENOMIC DNA]</scope>
    <source>
        <strain evidence="7 8">SRT547</strain>
    </source>
</reference>
<dbReference type="KEGG" id="uam:UABAM_03439"/>
<dbReference type="CDD" id="cd00009">
    <property type="entry name" value="AAA"/>
    <property type="match status" value="1"/>
</dbReference>
<dbReference type="PROSITE" id="PS00676">
    <property type="entry name" value="SIGMA54_INTERACT_2"/>
    <property type="match status" value="1"/>
</dbReference>
<dbReference type="PANTHER" id="PTHR32071">
    <property type="entry name" value="TRANSCRIPTIONAL REGULATORY PROTEIN"/>
    <property type="match status" value="1"/>
</dbReference>
<dbReference type="SMART" id="SM00382">
    <property type="entry name" value="AAA"/>
    <property type="match status" value="1"/>
</dbReference>
<dbReference type="GO" id="GO:0043565">
    <property type="term" value="F:sequence-specific DNA binding"/>
    <property type="evidence" value="ECO:0007669"/>
    <property type="project" value="InterPro"/>
</dbReference>
<dbReference type="InterPro" id="IPR009057">
    <property type="entry name" value="Homeodomain-like_sf"/>
</dbReference>
<dbReference type="InterPro" id="IPR027417">
    <property type="entry name" value="P-loop_NTPase"/>
</dbReference>
<gene>
    <name evidence="7" type="ORF">UABAM_03439</name>
</gene>
<dbReference type="Pfam" id="PF25601">
    <property type="entry name" value="AAA_lid_14"/>
    <property type="match status" value="1"/>
</dbReference>
<keyword evidence="1" id="KW-0547">Nucleotide-binding</keyword>
<evidence type="ECO:0000256" key="2">
    <source>
        <dbReference type="ARBA" id="ARBA00022840"/>
    </source>
</evidence>
<feature type="domain" description="Sigma-54 factor interaction" evidence="6">
    <location>
        <begin position="154"/>
        <end position="387"/>
    </location>
</feature>
<evidence type="ECO:0000256" key="4">
    <source>
        <dbReference type="ARBA" id="ARBA00023125"/>
    </source>
</evidence>
<evidence type="ECO:0000256" key="1">
    <source>
        <dbReference type="ARBA" id="ARBA00022741"/>
    </source>
</evidence>
<keyword evidence="2" id="KW-0067">ATP-binding</keyword>
<evidence type="ECO:0000313" key="8">
    <source>
        <dbReference type="Proteomes" id="UP000326354"/>
    </source>
</evidence>
<protein>
    <submittedName>
        <fullName evidence="7">Sigma-54-dependent Fis family transcriptional regulator</fullName>
    </submittedName>
</protein>
<keyword evidence="8" id="KW-1185">Reference proteome</keyword>
<dbReference type="InterPro" id="IPR025662">
    <property type="entry name" value="Sigma_54_int_dom_ATP-bd_1"/>
</dbReference>